<dbReference type="FunFam" id="3.40.50.10380:FF:000001">
    <property type="entry name" value="NAD-dependent malic enzyme"/>
    <property type="match status" value="1"/>
</dbReference>
<dbReference type="NCBIfam" id="NF010052">
    <property type="entry name" value="PRK13529.1"/>
    <property type="match status" value="1"/>
</dbReference>
<feature type="binding site" evidence="9">
    <location>
        <position position="277"/>
    </location>
    <ligand>
        <name>a divalent metal cation</name>
        <dbReference type="ChEBI" id="CHEBI:60240"/>
    </ligand>
</feature>
<comment type="cofactor">
    <cofactor evidence="1">
        <name>Mn(2+)</name>
        <dbReference type="ChEBI" id="CHEBI:29035"/>
    </cofactor>
</comment>
<feature type="active site" description="Proton donor" evidence="7">
    <location>
        <position position="109"/>
    </location>
</feature>
<feature type="binding site" evidence="9">
    <location>
        <position position="253"/>
    </location>
    <ligand>
        <name>a divalent metal cation</name>
        <dbReference type="ChEBI" id="CHEBI:60240"/>
    </ligand>
</feature>
<dbReference type="Gene3D" id="3.40.50.10380">
    <property type="entry name" value="Malic enzyme, N-terminal domain"/>
    <property type="match status" value="1"/>
</dbReference>
<feature type="domain" description="Malic enzyme NAD-binding" evidence="11">
    <location>
        <begin position="278"/>
        <end position="541"/>
    </location>
</feature>
<dbReference type="SMART" id="SM00919">
    <property type="entry name" value="Malic_M"/>
    <property type="match status" value="1"/>
</dbReference>
<organism evidence="13 14">
    <name type="scientific">Geodermatophilus obscurus</name>
    <dbReference type="NCBI Taxonomy" id="1861"/>
    <lineage>
        <taxon>Bacteria</taxon>
        <taxon>Bacillati</taxon>
        <taxon>Actinomycetota</taxon>
        <taxon>Actinomycetes</taxon>
        <taxon>Geodermatophilales</taxon>
        <taxon>Geodermatophilaceae</taxon>
        <taxon>Geodermatophilus</taxon>
    </lineage>
</organism>
<dbReference type="PROSITE" id="PS00331">
    <property type="entry name" value="MALIC_ENZYMES"/>
    <property type="match status" value="1"/>
</dbReference>
<evidence type="ECO:0000256" key="7">
    <source>
        <dbReference type="PIRSR" id="PIRSR000106-1"/>
    </source>
</evidence>
<protein>
    <recommendedName>
        <fullName evidence="5">Putative malate oxidoreductase [NAD]</fullName>
    </recommendedName>
    <alternativeName>
        <fullName evidence="6">Malic enzyme</fullName>
    </alternativeName>
</protein>
<dbReference type="EMBL" id="FRDM01000051">
    <property type="protein sequence ID" value="SHN88667.1"/>
    <property type="molecule type" value="Genomic_DNA"/>
</dbReference>
<evidence type="ECO:0000256" key="5">
    <source>
        <dbReference type="ARBA" id="ARBA00073308"/>
    </source>
</evidence>
<gene>
    <name evidence="13" type="ORF">SAMN05660350_04653</name>
</gene>
<dbReference type="SUPFAM" id="SSF51735">
    <property type="entry name" value="NAD(P)-binding Rossmann-fold domains"/>
    <property type="match status" value="1"/>
</dbReference>
<evidence type="ECO:0000313" key="13">
    <source>
        <dbReference type="EMBL" id="SHN88667.1"/>
    </source>
</evidence>
<dbReference type="GO" id="GO:0051287">
    <property type="term" value="F:NAD binding"/>
    <property type="evidence" value="ECO:0007669"/>
    <property type="project" value="InterPro"/>
</dbReference>
<name>A0A1M7V0E8_9ACTN</name>
<sequence length="572" mass="61906">MERPYEIVQTETGPVYRVRARGTQVMREPLVFRGTAFTQEERAALGLVGLLPHGVTTIDSQTKRVYAQYVRAKDDLAKNVYLTALRDRNEVLFYRLLSEHVDEMLPIIYTPTIGQAIERYSHEYRRPRGVFLSIDHQDLIEESLANFGRGADEVDLIVATDSEGILGIGDQGIGGIEIAIGKLTVYIAAAGIHPRRVIPVVLDVGTDNQALLTDPMYLGNRHARVRGKQYDEFIDAYVQTAHRLFPNALLHWEDFGVDNARRILDRYADEVCTFNDDMQGTAAVALAAAVAAVRAAGSRMRDQRVVVHGPGTAGVGIADFLREAMARDGLGMDEAARQIWLVGRRGVLTDDMGEELRDFQLPYVRPAGEMASDPAGGSRGGSPGLAATVAQVRPTMLIGTSTQSEAFTEAVVREMARHVERPIIFPLSNPTARIEARPADLLAWTDGRALVATGSPFPPVHHDGVTHHIAQANNALVFPGLGLGVTVARAQRISQGMIQACADAVAGLADVSVPGAPLLPAVADLRRVSAAVAVAVATAAADEGLAQVELDNPVQQVHEAMWQPVYPTIQPV</sequence>
<evidence type="ECO:0000256" key="8">
    <source>
        <dbReference type="PIRSR" id="PIRSR000106-2"/>
    </source>
</evidence>
<dbReference type="Pfam" id="PF03949">
    <property type="entry name" value="Malic_M"/>
    <property type="match status" value="1"/>
</dbReference>
<evidence type="ECO:0000256" key="4">
    <source>
        <dbReference type="ARBA" id="ARBA00023027"/>
    </source>
</evidence>
<dbReference type="PANTHER" id="PTHR23406">
    <property type="entry name" value="MALIC ENZYME-RELATED"/>
    <property type="match status" value="1"/>
</dbReference>
<feature type="binding site" evidence="8">
    <location>
        <position position="473"/>
    </location>
    <ligand>
        <name>(S)-malate</name>
        <dbReference type="ChEBI" id="CHEBI:15589"/>
    </ligand>
</feature>
<evidence type="ECO:0000313" key="14">
    <source>
        <dbReference type="Proteomes" id="UP000184428"/>
    </source>
</evidence>
<dbReference type="InterPro" id="IPR037062">
    <property type="entry name" value="Malic_N_dom_sf"/>
</dbReference>
<dbReference type="GO" id="GO:0046872">
    <property type="term" value="F:metal ion binding"/>
    <property type="evidence" value="ECO:0007669"/>
    <property type="project" value="UniProtKB-KW"/>
</dbReference>
<reference evidence="13 14" key="1">
    <citation type="submission" date="2016-12" db="EMBL/GenBank/DDBJ databases">
        <authorList>
            <person name="Song W.-J."/>
            <person name="Kurnit D.M."/>
        </authorList>
    </citation>
    <scope>NUCLEOTIDE SEQUENCE [LARGE SCALE GENOMIC DNA]</scope>
    <source>
        <strain evidence="13 14">DSM 43162</strain>
    </source>
</reference>
<feature type="binding site" evidence="9">
    <location>
        <position position="254"/>
    </location>
    <ligand>
        <name>a divalent metal cation</name>
        <dbReference type="ChEBI" id="CHEBI:60240"/>
    </ligand>
</feature>
<dbReference type="Gene3D" id="3.40.50.720">
    <property type="entry name" value="NAD(P)-binding Rossmann-like Domain"/>
    <property type="match status" value="1"/>
</dbReference>
<evidence type="ECO:0000259" key="11">
    <source>
        <dbReference type="SMART" id="SM00919"/>
    </source>
</evidence>
<dbReference type="GO" id="GO:0004470">
    <property type="term" value="F:malic enzyme activity"/>
    <property type="evidence" value="ECO:0007669"/>
    <property type="project" value="InterPro"/>
</dbReference>
<dbReference type="InterPro" id="IPR015884">
    <property type="entry name" value="Malic_enzyme_CS"/>
</dbReference>
<evidence type="ECO:0000256" key="9">
    <source>
        <dbReference type="PIRSR" id="PIRSR000106-3"/>
    </source>
</evidence>
<dbReference type="GO" id="GO:0005829">
    <property type="term" value="C:cytosol"/>
    <property type="evidence" value="ECO:0007669"/>
    <property type="project" value="TreeGrafter"/>
</dbReference>
<feature type="binding site" evidence="8">
    <location>
        <position position="429"/>
    </location>
    <ligand>
        <name>(S)-malate</name>
        <dbReference type="ChEBI" id="CHEBI:15589"/>
    </ligand>
</feature>
<dbReference type="Proteomes" id="UP000184428">
    <property type="component" value="Unassembled WGS sequence"/>
</dbReference>
<dbReference type="GO" id="GO:0006108">
    <property type="term" value="P:malate metabolic process"/>
    <property type="evidence" value="ECO:0007669"/>
    <property type="project" value="TreeGrafter"/>
</dbReference>
<accession>A0A1M7V0E8</accession>
<proteinExistence type="inferred from homology"/>
<feature type="active site" description="Proton acceptor" evidence="7">
    <location>
        <position position="182"/>
    </location>
</feature>
<dbReference type="InterPro" id="IPR046346">
    <property type="entry name" value="Aminoacid_DH-like_N_sf"/>
</dbReference>
<dbReference type="OrthoDB" id="3314528at2"/>
<keyword evidence="3 9" id="KW-0479">Metal-binding</keyword>
<evidence type="ECO:0000256" key="10">
    <source>
        <dbReference type="RuleBase" id="RU003427"/>
    </source>
</evidence>
<evidence type="ECO:0000256" key="2">
    <source>
        <dbReference type="ARBA" id="ARBA00008785"/>
    </source>
</evidence>
<evidence type="ECO:0000256" key="3">
    <source>
        <dbReference type="ARBA" id="ARBA00022723"/>
    </source>
</evidence>
<dbReference type="Pfam" id="PF00390">
    <property type="entry name" value="malic"/>
    <property type="match status" value="1"/>
</dbReference>
<comment type="cofactor">
    <cofactor evidence="9">
        <name>Mg(2+)</name>
        <dbReference type="ChEBI" id="CHEBI:18420"/>
    </cofactor>
    <cofactor evidence="9">
        <name>Mn(2+)</name>
        <dbReference type="ChEBI" id="CHEBI:29035"/>
    </cofactor>
    <text evidence="9">Divalent metal cations. Prefers magnesium or manganese.</text>
</comment>
<dbReference type="PANTHER" id="PTHR23406:SF34">
    <property type="entry name" value="NAD-DEPENDENT MALIC ENZYME, MITOCHONDRIAL"/>
    <property type="match status" value="1"/>
</dbReference>
<dbReference type="InterPro" id="IPR012302">
    <property type="entry name" value="Malic_NAD-bd"/>
</dbReference>
<dbReference type="PRINTS" id="PR00072">
    <property type="entry name" value="MALOXRDTASE"/>
</dbReference>
<evidence type="ECO:0000256" key="1">
    <source>
        <dbReference type="ARBA" id="ARBA00001936"/>
    </source>
</evidence>
<dbReference type="SUPFAM" id="SSF53223">
    <property type="entry name" value="Aminoacid dehydrogenase-like, N-terminal domain"/>
    <property type="match status" value="1"/>
</dbReference>
<dbReference type="AlphaFoldDB" id="A0A1M7V0E8"/>
<dbReference type="GO" id="GO:0016616">
    <property type="term" value="F:oxidoreductase activity, acting on the CH-OH group of donors, NAD or NADP as acceptor"/>
    <property type="evidence" value="ECO:0007669"/>
    <property type="project" value="InterPro"/>
</dbReference>
<evidence type="ECO:0000259" key="12">
    <source>
        <dbReference type="SMART" id="SM01274"/>
    </source>
</evidence>
<dbReference type="InterPro" id="IPR036291">
    <property type="entry name" value="NAD(P)-bd_dom_sf"/>
</dbReference>
<dbReference type="SMART" id="SM01274">
    <property type="entry name" value="malic"/>
    <property type="match status" value="1"/>
</dbReference>
<evidence type="ECO:0000256" key="6">
    <source>
        <dbReference type="ARBA" id="ARBA00082317"/>
    </source>
</evidence>
<dbReference type="PIRSF" id="PIRSF000106">
    <property type="entry name" value="ME"/>
    <property type="match status" value="1"/>
</dbReference>
<dbReference type="InterPro" id="IPR012301">
    <property type="entry name" value="Malic_N_dom"/>
</dbReference>
<feature type="domain" description="Malic enzyme N-terminal" evidence="12">
    <location>
        <begin position="86"/>
        <end position="268"/>
    </location>
</feature>
<dbReference type="InterPro" id="IPR001891">
    <property type="entry name" value="Malic_OxRdtase"/>
</dbReference>
<comment type="similarity">
    <text evidence="2 10">Belongs to the malic enzymes family.</text>
</comment>
<keyword evidence="4" id="KW-0520">NAD</keyword>